<dbReference type="Gene3D" id="1.10.10.10">
    <property type="entry name" value="Winged helix-like DNA-binding domain superfamily/Winged helix DNA-binding domain"/>
    <property type="match status" value="1"/>
</dbReference>
<dbReference type="GeneTree" id="ENSGT00940000162075"/>
<dbReference type="Pfam" id="PF00250">
    <property type="entry name" value="Forkhead"/>
    <property type="match status" value="1"/>
</dbReference>
<dbReference type="InterPro" id="IPR050211">
    <property type="entry name" value="FOX_domain-containing"/>
</dbReference>
<dbReference type="InterPro" id="IPR018122">
    <property type="entry name" value="TF_fork_head_CS_1"/>
</dbReference>
<dbReference type="PROSITE" id="PS00657">
    <property type="entry name" value="FORK_HEAD_1"/>
    <property type="match status" value="1"/>
</dbReference>
<organism evidence="13 14">
    <name type="scientific">Oryzias sinensis</name>
    <name type="common">Chinese medaka</name>
    <dbReference type="NCBI Taxonomy" id="183150"/>
    <lineage>
        <taxon>Eukaryota</taxon>
        <taxon>Metazoa</taxon>
        <taxon>Chordata</taxon>
        <taxon>Craniata</taxon>
        <taxon>Vertebrata</taxon>
        <taxon>Euteleostomi</taxon>
        <taxon>Actinopterygii</taxon>
        <taxon>Neopterygii</taxon>
        <taxon>Teleostei</taxon>
        <taxon>Neoteleostei</taxon>
        <taxon>Acanthomorphata</taxon>
        <taxon>Ovalentaria</taxon>
        <taxon>Atherinomorphae</taxon>
        <taxon>Beloniformes</taxon>
        <taxon>Adrianichthyidae</taxon>
        <taxon>Oryziinae</taxon>
        <taxon>Oryzias</taxon>
    </lineage>
</organism>
<evidence type="ECO:0000256" key="1">
    <source>
        <dbReference type="ARBA" id="ARBA00004123"/>
    </source>
</evidence>
<dbReference type="PROSITE" id="PS00658">
    <property type="entry name" value="FORK_HEAD_2"/>
    <property type="match status" value="1"/>
</dbReference>
<evidence type="ECO:0000256" key="9">
    <source>
        <dbReference type="ARBA" id="ARBA00023242"/>
    </source>
</evidence>
<dbReference type="SUPFAM" id="SSF46785">
    <property type="entry name" value="Winged helix' DNA-binding domain"/>
    <property type="match status" value="1"/>
</dbReference>
<dbReference type="AlphaFoldDB" id="A0A8C8E377"/>
<evidence type="ECO:0000259" key="12">
    <source>
        <dbReference type="PROSITE" id="PS50039"/>
    </source>
</evidence>
<evidence type="ECO:0000256" key="8">
    <source>
        <dbReference type="ARBA" id="ARBA00023163"/>
    </source>
</evidence>
<proteinExistence type="predicted"/>
<keyword evidence="2" id="KW-1017">Isopeptide bond</keyword>
<dbReference type="Proteomes" id="UP000694383">
    <property type="component" value="Unplaced"/>
</dbReference>
<evidence type="ECO:0000256" key="4">
    <source>
        <dbReference type="ARBA" id="ARBA00022782"/>
    </source>
</evidence>
<dbReference type="GO" id="GO:0005634">
    <property type="term" value="C:nucleus"/>
    <property type="evidence" value="ECO:0007669"/>
    <property type="project" value="UniProtKB-SubCell"/>
</dbReference>
<dbReference type="PANTHER" id="PTHR11829:SF411">
    <property type="entry name" value="FORKHEAD BOX PROTEIN L2"/>
    <property type="match status" value="1"/>
</dbReference>
<evidence type="ECO:0000256" key="11">
    <source>
        <dbReference type="PROSITE-ProRule" id="PRU00089"/>
    </source>
</evidence>
<protein>
    <recommendedName>
        <fullName evidence="10">Forkhead box protein L2</fullName>
    </recommendedName>
</protein>
<dbReference type="InterPro" id="IPR030456">
    <property type="entry name" value="TF_fork_head_CS_2"/>
</dbReference>
<keyword evidence="3" id="KW-0597">Phosphoprotein</keyword>
<reference evidence="13" key="1">
    <citation type="submission" date="2025-08" db="UniProtKB">
        <authorList>
            <consortium name="Ensembl"/>
        </authorList>
    </citation>
    <scope>IDENTIFICATION</scope>
</reference>
<evidence type="ECO:0000256" key="10">
    <source>
        <dbReference type="ARBA" id="ARBA00034872"/>
    </source>
</evidence>
<dbReference type="InterPro" id="IPR047515">
    <property type="entry name" value="FH_FOXL2"/>
</dbReference>
<dbReference type="GO" id="GO:0030154">
    <property type="term" value="P:cell differentiation"/>
    <property type="evidence" value="ECO:0007669"/>
    <property type="project" value="UniProtKB-KW"/>
</dbReference>
<dbReference type="GO" id="GO:0000981">
    <property type="term" value="F:DNA-binding transcription factor activity, RNA polymerase II-specific"/>
    <property type="evidence" value="ECO:0007669"/>
    <property type="project" value="TreeGrafter"/>
</dbReference>
<dbReference type="PROSITE" id="PS50039">
    <property type="entry name" value="FORK_HEAD_3"/>
    <property type="match status" value="1"/>
</dbReference>
<evidence type="ECO:0000313" key="14">
    <source>
        <dbReference type="Proteomes" id="UP000694383"/>
    </source>
</evidence>
<feature type="DNA-binding region" description="Fork-head" evidence="11">
    <location>
        <begin position="64"/>
        <end position="158"/>
    </location>
</feature>
<feature type="domain" description="Fork-head" evidence="12">
    <location>
        <begin position="64"/>
        <end position="158"/>
    </location>
</feature>
<keyword evidence="9 11" id="KW-0539">Nucleus</keyword>
<evidence type="ECO:0000256" key="5">
    <source>
        <dbReference type="ARBA" id="ARBA00022843"/>
    </source>
</evidence>
<dbReference type="InterPro" id="IPR001766">
    <property type="entry name" value="Fork_head_dom"/>
</dbReference>
<keyword evidence="4" id="KW-0221">Differentiation</keyword>
<dbReference type="Ensembl" id="ENSOSIT00000051167.1">
    <property type="protein sequence ID" value="ENSOSIP00000048692.1"/>
    <property type="gene ID" value="ENSOSIG00000022921.1"/>
</dbReference>
<evidence type="ECO:0000256" key="6">
    <source>
        <dbReference type="ARBA" id="ARBA00023015"/>
    </source>
</evidence>
<accession>A0A8C8E377</accession>
<evidence type="ECO:0000256" key="2">
    <source>
        <dbReference type="ARBA" id="ARBA00022499"/>
    </source>
</evidence>
<dbReference type="InterPro" id="IPR036388">
    <property type="entry name" value="WH-like_DNA-bd_sf"/>
</dbReference>
<dbReference type="GO" id="GO:0009888">
    <property type="term" value="P:tissue development"/>
    <property type="evidence" value="ECO:0007669"/>
    <property type="project" value="UniProtKB-ARBA"/>
</dbReference>
<keyword evidence="7 11" id="KW-0238">DNA-binding</keyword>
<keyword evidence="14" id="KW-1185">Reference proteome</keyword>
<keyword evidence="5" id="KW-0832">Ubl conjugation</keyword>
<name>A0A8C8E377_9TELE</name>
<evidence type="ECO:0000256" key="7">
    <source>
        <dbReference type="ARBA" id="ARBA00023125"/>
    </source>
</evidence>
<comment type="subcellular location">
    <subcellularLocation>
        <location evidence="1 11">Nucleus</location>
    </subcellularLocation>
</comment>
<evidence type="ECO:0000313" key="13">
    <source>
        <dbReference type="Ensembl" id="ENSOSIP00000048692.1"/>
    </source>
</evidence>
<dbReference type="CDD" id="cd20028">
    <property type="entry name" value="FH_FOXL2"/>
    <property type="match status" value="1"/>
</dbReference>
<evidence type="ECO:0000256" key="3">
    <source>
        <dbReference type="ARBA" id="ARBA00022553"/>
    </source>
</evidence>
<dbReference type="GO" id="GO:0009653">
    <property type="term" value="P:anatomical structure morphogenesis"/>
    <property type="evidence" value="ECO:0007669"/>
    <property type="project" value="TreeGrafter"/>
</dbReference>
<dbReference type="GO" id="GO:0000978">
    <property type="term" value="F:RNA polymerase II cis-regulatory region sequence-specific DNA binding"/>
    <property type="evidence" value="ECO:0007669"/>
    <property type="project" value="TreeGrafter"/>
</dbReference>
<dbReference type="PRINTS" id="PR00053">
    <property type="entry name" value="FORKHEAD"/>
</dbReference>
<dbReference type="InterPro" id="IPR036390">
    <property type="entry name" value="WH_DNA-bd_sf"/>
</dbReference>
<dbReference type="SMART" id="SM00339">
    <property type="entry name" value="FH"/>
    <property type="match status" value="1"/>
</dbReference>
<reference evidence="13" key="2">
    <citation type="submission" date="2025-09" db="UniProtKB">
        <authorList>
            <consortium name="Ensembl"/>
        </authorList>
    </citation>
    <scope>IDENTIFICATION</scope>
</reference>
<dbReference type="FunFam" id="1.10.10.10:FF:000016">
    <property type="entry name" value="Forkhead box protein I1"/>
    <property type="match status" value="1"/>
</dbReference>
<keyword evidence="6" id="KW-0805">Transcription regulation</keyword>
<dbReference type="PANTHER" id="PTHR11829">
    <property type="entry name" value="FORKHEAD BOX PROTEIN"/>
    <property type="match status" value="1"/>
</dbReference>
<sequence length="295" mass="32593">MGGESAPVCAIVALPPLQTSLLHHQNAPAKPTSVMDAEEKPIGERGVQLLDISSTPEEAPPLEKPPYSYVALIAMAIKDSRDQRKTLGGIYQYIISKFPYYEKNKKGWQNSIRHNLSLNECFVKVPRENGGDKKGNFWMLDPACEDMFEKGNYRRRRRVRRTYRPPSAPCTTGNPVEYPEPLYLQPAYMTNSWSLCAPGSSPQTAYPGPQVVSPQPRSLSPSGPFYPPHFFQHAVYGGHHRHPSVLVPHNGWPYGGVTQPMCPDGGSAAVACGYQQLAPYGRQTESPALGFLSDP</sequence>
<keyword evidence="8" id="KW-0804">Transcription</keyword>